<keyword evidence="6 10" id="KW-1133">Transmembrane helix</keyword>
<keyword evidence="9 10" id="KW-0472">Membrane</keyword>
<evidence type="ECO:0000256" key="4">
    <source>
        <dbReference type="ARBA" id="ARBA00022448"/>
    </source>
</evidence>
<dbReference type="InterPro" id="IPR007241">
    <property type="entry name" value="Autophagy-rel_prot_9"/>
</dbReference>
<evidence type="ECO:0000256" key="3">
    <source>
        <dbReference type="ARBA" id="ARBA00018074"/>
    </source>
</evidence>
<dbReference type="PANTHER" id="PTHR13038">
    <property type="entry name" value="APG9 AUTOPHAGY 9"/>
    <property type="match status" value="1"/>
</dbReference>
<dbReference type="PANTHER" id="PTHR13038:SF10">
    <property type="entry name" value="AUTOPHAGY-RELATED PROTEIN 9"/>
    <property type="match status" value="1"/>
</dbReference>
<comment type="subcellular location">
    <subcellularLocation>
        <location evidence="1 10">Preautophagosomal structure membrane</location>
        <topology evidence="1 10">Multi-pass membrane protein</topology>
    </subcellularLocation>
</comment>
<evidence type="ECO:0000256" key="10">
    <source>
        <dbReference type="RuleBase" id="RU364027"/>
    </source>
</evidence>
<gene>
    <name evidence="12" type="ORF">MICPUN_58541</name>
</gene>
<dbReference type="OrthoDB" id="2020634at2759"/>
<accession>C1E647</accession>
<feature type="region of interest" description="Disordered" evidence="11">
    <location>
        <begin position="688"/>
        <end position="805"/>
    </location>
</feature>
<keyword evidence="13" id="KW-1185">Reference proteome</keyword>
<dbReference type="EMBL" id="CP001326">
    <property type="protein sequence ID" value="ACO63365.1"/>
    <property type="molecule type" value="Genomic_DNA"/>
</dbReference>
<protein>
    <recommendedName>
        <fullName evidence="3 10">Autophagy-related protein 9</fullName>
    </recommendedName>
</protein>
<reference evidence="12 13" key="1">
    <citation type="journal article" date="2009" name="Science">
        <title>Green evolution and dynamic adaptations revealed by genomes of the marine picoeukaryotes Micromonas.</title>
        <authorList>
            <person name="Worden A.Z."/>
            <person name="Lee J.H."/>
            <person name="Mock T."/>
            <person name="Rouze P."/>
            <person name="Simmons M.P."/>
            <person name="Aerts A.L."/>
            <person name="Allen A.E."/>
            <person name="Cuvelier M.L."/>
            <person name="Derelle E."/>
            <person name="Everett M.V."/>
            <person name="Foulon E."/>
            <person name="Grimwood J."/>
            <person name="Gundlach H."/>
            <person name="Henrissat B."/>
            <person name="Napoli C."/>
            <person name="McDonald S.M."/>
            <person name="Parker M.S."/>
            <person name="Rombauts S."/>
            <person name="Salamov A."/>
            <person name="Von Dassow P."/>
            <person name="Badger J.H."/>
            <person name="Coutinho P.M."/>
            <person name="Demir E."/>
            <person name="Dubchak I."/>
            <person name="Gentemann C."/>
            <person name="Eikrem W."/>
            <person name="Gready J.E."/>
            <person name="John U."/>
            <person name="Lanier W."/>
            <person name="Lindquist E.A."/>
            <person name="Lucas S."/>
            <person name="Mayer K.F."/>
            <person name="Moreau H."/>
            <person name="Not F."/>
            <person name="Otillar R."/>
            <person name="Panaud O."/>
            <person name="Pangilinan J."/>
            <person name="Paulsen I."/>
            <person name="Piegu B."/>
            <person name="Poliakov A."/>
            <person name="Robbens S."/>
            <person name="Schmutz J."/>
            <person name="Toulza E."/>
            <person name="Wyss T."/>
            <person name="Zelensky A."/>
            <person name="Zhou K."/>
            <person name="Armbrust E.V."/>
            <person name="Bhattacharya D."/>
            <person name="Goodenough U.W."/>
            <person name="Van de Peer Y."/>
            <person name="Grigoriev I.V."/>
        </authorList>
    </citation>
    <scope>NUCLEOTIDE SEQUENCE [LARGE SCALE GENOMIC DNA]</scope>
    <source>
        <strain evidence="13">RCC299 / NOUM17</strain>
    </source>
</reference>
<organism evidence="12 13">
    <name type="scientific">Micromonas commoda (strain RCC299 / NOUM17 / CCMP2709)</name>
    <name type="common">Picoplanktonic green alga</name>
    <dbReference type="NCBI Taxonomy" id="296587"/>
    <lineage>
        <taxon>Eukaryota</taxon>
        <taxon>Viridiplantae</taxon>
        <taxon>Chlorophyta</taxon>
        <taxon>Mamiellophyceae</taxon>
        <taxon>Mamiellales</taxon>
        <taxon>Mamiellaceae</taxon>
        <taxon>Micromonas</taxon>
    </lineage>
</organism>
<evidence type="ECO:0000256" key="2">
    <source>
        <dbReference type="ARBA" id="ARBA00006185"/>
    </source>
</evidence>
<comment type="function">
    <text evidence="10">Phospholipid scramblase involved in autophagy. Cycles between the preautophagosomal structure/phagophore assembly site (PAS) and the cytoplasmic vesicle pool and supplies membrane for the growing autophagosome. Lipid scramblase activity plays a key role in preautophagosomal structure/phagophore assembly by distributing the phospholipids that arrive through ATG2 from the cytoplasmic to the luminal leaflet of the bilayer, thereby driving autophagosomal membrane expansion.</text>
</comment>
<dbReference type="RefSeq" id="XP_002502107.1">
    <property type="nucleotide sequence ID" value="XM_002502061.1"/>
</dbReference>
<dbReference type="GO" id="GO:0000422">
    <property type="term" value="P:autophagy of mitochondrion"/>
    <property type="evidence" value="ECO:0007669"/>
    <property type="project" value="TreeGrafter"/>
</dbReference>
<name>C1E647_MICCC</name>
<dbReference type="OMA" id="IPTGECV"/>
<dbReference type="FunCoup" id="C1E647">
    <property type="interactions" value="1754"/>
</dbReference>
<proteinExistence type="inferred from homology"/>
<evidence type="ECO:0000256" key="9">
    <source>
        <dbReference type="ARBA" id="ARBA00023136"/>
    </source>
</evidence>
<evidence type="ECO:0000256" key="7">
    <source>
        <dbReference type="ARBA" id="ARBA00023006"/>
    </source>
</evidence>
<feature type="transmembrane region" description="Helical" evidence="10">
    <location>
        <begin position="483"/>
        <end position="502"/>
    </location>
</feature>
<dbReference type="AlphaFoldDB" id="C1E647"/>
<feature type="region of interest" description="Disordered" evidence="11">
    <location>
        <begin position="658"/>
        <end position="677"/>
    </location>
</feature>
<feature type="transmembrane region" description="Helical" evidence="10">
    <location>
        <begin position="294"/>
        <end position="316"/>
    </location>
</feature>
<keyword evidence="5 10" id="KW-0812">Transmembrane</keyword>
<sequence length="805" mass="89900">MASLSELLNPTGGMEEHDYAQLPSMIEEEYEEEYDDQPGAMGPDGHGFLKGEVGSSLRIRNLDAWFQALYQYYKEKGFYCIVTSRVVNLLTLGFTIFLSGFILLYLDFAYLSGQCAEDGDECHILRDATFRNPLRHRSFLYNLVVVCYLMLFSLYFLWSLVRLAHDFKPLLEMRAFCNRKLQLSDRDIQTITWPEVVARVVHLQATTRLCIVKDLNEHDIVARILRKENYLLGMLNREVIGLKLNIPFFRNRVWLTKAVEWNLDWAIFNGMFDDDFSIRPSFYDVTALRLRMRYLAVVNLVLSPFIAIFLAMYFVMNNAERFYRHPGVVGQREWSTHAWWKLREFNELSHFTEQRLAAAYKGANNYVSQFPSPVVSMVAKFVSYIVGALAAVALALPLLLDDKLLHANVMWDKDILWVTMVSATVLAVSRGMVGEENRVFRPNRYMAEVVRHTHYLPKNWRNLAHKPEVQAEFEDMFAFKAGLFLQEMLSIFAVPFILWYPMCESAPDIVQFVRQFTVHRKGVGHICSLSAFDFRRHGDARYGAPTNARRDARSKQGKMEKSFVSFHAHYPTWEPDAGGREMLTSLAGFKSALYANVGPEGAGVHNATEGGASRFGVASRFGNGNGGGGGSKFAAPGSASMFLGDDGGGVGGMARSAVARAGDDDGDAPRDERQEEENQVLLQQFYEFHGGDGNDEGNDDGGAAARAADAPRDATPPRSAVKRRPDPPASFEMTESASFTPPSSMPRLSSSLPGTGPGTPPTINGTSGAPTSAPSADTTDSDELDAANFDDPPDLFQLENGTRGF</sequence>
<evidence type="ECO:0000256" key="8">
    <source>
        <dbReference type="ARBA" id="ARBA00023055"/>
    </source>
</evidence>
<dbReference type="GeneID" id="8243394"/>
<feature type="compositionally biased region" description="Polar residues" evidence="11">
    <location>
        <begin position="769"/>
        <end position="778"/>
    </location>
</feature>
<evidence type="ECO:0000313" key="13">
    <source>
        <dbReference type="Proteomes" id="UP000002009"/>
    </source>
</evidence>
<dbReference type="GO" id="GO:0006869">
    <property type="term" value="P:lipid transport"/>
    <property type="evidence" value="ECO:0007669"/>
    <property type="project" value="UniProtKB-KW"/>
</dbReference>
<dbReference type="GO" id="GO:0061709">
    <property type="term" value="P:reticulophagy"/>
    <property type="evidence" value="ECO:0007669"/>
    <property type="project" value="TreeGrafter"/>
</dbReference>
<feature type="transmembrane region" description="Helical" evidence="10">
    <location>
        <begin position="139"/>
        <end position="158"/>
    </location>
</feature>
<evidence type="ECO:0000313" key="12">
    <source>
        <dbReference type="EMBL" id="ACO63365.1"/>
    </source>
</evidence>
<feature type="compositionally biased region" description="Basic and acidic residues" evidence="11">
    <location>
        <begin position="661"/>
        <end position="673"/>
    </location>
</feature>
<dbReference type="eggNOG" id="KOG2173">
    <property type="taxonomic scope" value="Eukaryota"/>
</dbReference>
<feature type="compositionally biased region" description="Low complexity" evidence="11">
    <location>
        <begin position="741"/>
        <end position="754"/>
    </location>
</feature>
<dbReference type="Pfam" id="PF04109">
    <property type="entry name" value="ATG9"/>
    <property type="match status" value="1"/>
</dbReference>
<evidence type="ECO:0000256" key="1">
    <source>
        <dbReference type="ARBA" id="ARBA00004511"/>
    </source>
</evidence>
<evidence type="ECO:0000256" key="11">
    <source>
        <dbReference type="SAM" id="MobiDB-lite"/>
    </source>
</evidence>
<evidence type="ECO:0000256" key="6">
    <source>
        <dbReference type="ARBA" id="ARBA00022989"/>
    </source>
</evidence>
<dbReference type="GO" id="GO:0034497">
    <property type="term" value="P:protein localization to phagophore assembly site"/>
    <property type="evidence" value="ECO:0007669"/>
    <property type="project" value="TreeGrafter"/>
</dbReference>
<feature type="transmembrane region" description="Helical" evidence="10">
    <location>
        <begin position="86"/>
        <end position="106"/>
    </location>
</feature>
<dbReference type="GO" id="GO:0005776">
    <property type="term" value="C:autophagosome"/>
    <property type="evidence" value="ECO:0007669"/>
    <property type="project" value="TreeGrafter"/>
</dbReference>
<dbReference type="GO" id="GO:0034727">
    <property type="term" value="P:piecemeal microautophagy of the nucleus"/>
    <property type="evidence" value="ECO:0007669"/>
    <property type="project" value="TreeGrafter"/>
</dbReference>
<dbReference type="STRING" id="296587.C1E647"/>
<keyword evidence="8 10" id="KW-0445">Lipid transport</keyword>
<dbReference type="Proteomes" id="UP000002009">
    <property type="component" value="Chromosome 5"/>
</dbReference>
<dbReference type="GO" id="GO:0034045">
    <property type="term" value="C:phagophore assembly site membrane"/>
    <property type="evidence" value="ECO:0007669"/>
    <property type="project" value="UniProtKB-SubCell"/>
</dbReference>
<dbReference type="KEGG" id="mis:MICPUN_58541"/>
<evidence type="ECO:0000256" key="5">
    <source>
        <dbReference type="ARBA" id="ARBA00022692"/>
    </source>
</evidence>
<dbReference type="InParanoid" id="C1E647"/>
<feature type="transmembrane region" description="Helical" evidence="10">
    <location>
        <begin position="381"/>
        <end position="400"/>
    </location>
</feature>
<comment type="similarity">
    <text evidence="2 10">Belongs to the ATG9 family.</text>
</comment>
<keyword evidence="7 10" id="KW-0072">Autophagy</keyword>
<keyword evidence="4 10" id="KW-0813">Transport</keyword>